<dbReference type="GO" id="GO:0046872">
    <property type="term" value="F:metal ion binding"/>
    <property type="evidence" value="ECO:0007669"/>
    <property type="project" value="InterPro"/>
</dbReference>
<gene>
    <name evidence="3" type="ORF">METZ01_LOCUS50596</name>
</gene>
<feature type="domain" description="Peptidase M16 N-terminal" evidence="1">
    <location>
        <begin position="71"/>
        <end position="206"/>
    </location>
</feature>
<dbReference type="Pfam" id="PF05193">
    <property type="entry name" value="Peptidase_M16_C"/>
    <property type="match status" value="1"/>
</dbReference>
<evidence type="ECO:0000259" key="2">
    <source>
        <dbReference type="Pfam" id="PF05193"/>
    </source>
</evidence>
<evidence type="ECO:0000259" key="1">
    <source>
        <dbReference type="Pfam" id="PF00675"/>
    </source>
</evidence>
<name>A0A381S0Z0_9ZZZZ</name>
<feature type="domain" description="Peptidase M16 C-terminal" evidence="2">
    <location>
        <begin position="213"/>
        <end position="388"/>
    </location>
</feature>
<evidence type="ECO:0000313" key="3">
    <source>
        <dbReference type="EMBL" id="SUZ97742.1"/>
    </source>
</evidence>
<accession>A0A381S0Z0</accession>
<dbReference type="AlphaFoldDB" id="A0A381S0Z0"/>
<proteinExistence type="predicted"/>
<dbReference type="Gene3D" id="3.30.830.10">
    <property type="entry name" value="Metalloenzyme, LuxS/M16 peptidase-like"/>
    <property type="match status" value="2"/>
</dbReference>
<protein>
    <recommendedName>
        <fullName evidence="4">Peptidase M16 C-terminal domain-containing protein</fullName>
    </recommendedName>
</protein>
<dbReference type="PANTHER" id="PTHR11851:SF224">
    <property type="entry name" value="PROCESSING PROTEASE"/>
    <property type="match status" value="1"/>
</dbReference>
<dbReference type="PANTHER" id="PTHR11851">
    <property type="entry name" value="METALLOPROTEASE"/>
    <property type="match status" value="1"/>
</dbReference>
<organism evidence="3">
    <name type="scientific">marine metagenome</name>
    <dbReference type="NCBI Taxonomy" id="408172"/>
    <lineage>
        <taxon>unclassified sequences</taxon>
        <taxon>metagenomes</taxon>
        <taxon>ecological metagenomes</taxon>
    </lineage>
</organism>
<dbReference type="InterPro" id="IPR050361">
    <property type="entry name" value="MPP/UQCRC_Complex"/>
</dbReference>
<dbReference type="SUPFAM" id="SSF63411">
    <property type="entry name" value="LuxS/MPP-like metallohydrolase"/>
    <property type="match status" value="2"/>
</dbReference>
<sequence length="486" mass="53603">MLSAVVSLVGVHLQAKELQTQSIVGAEVKGLAPVSDEILQVNLPRAEEADLDNGLHLMVLEDRRVPIVSFQMILIGAGGYYDPPDHAGLASFTASLLREGTENLSSVEIAEALETHASRLAISTDMSLQATSMSGSSLTEHLEQTMALAADVLLRPSFPEEELALFKDRERAGLMQQRTRPGFLAVERLNGAIYGNHPAGRTSATPETLDRTTRDDLLSFHRTHYIPDHAVFAMAGDISMVDARTLVEKHLGAWARTERPRPTVQDPEPIGPSKLYLINRAASVQTNLVVGTQAIKRTSQDYDVLTVMNQILGGGATGRLFMNLREDKGYTYGAYSSFTALRYRGDWEASTEVRTEVTGDALAELLRELKRIRDEAVPEREFRDAKRSIIASFALSLESPSTLLGNSVVRHLYDLTDDYWERYPERIMSVTREQVQKVAMKYLDADRLHIVAVGDGERISDALTSFGPVDVYDDQGTLVTTTGNSQ</sequence>
<dbReference type="Pfam" id="PF00675">
    <property type="entry name" value="Peptidase_M16"/>
    <property type="match status" value="1"/>
</dbReference>
<evidence type="ECO:0008006" key="4">
    <source>
        <dbReference type="Google" id="ProtNLM"/>
    </source>
</evidence>
<reference evidence="3" key="1">
    <citation type="submission" date="2018-05" db="EMBL/GenBank/DDBJ databases">
        <authorList>
            <person name="Lanie J.A."/>
            <person name="Ng W.-L."/>
            <person name="Kazmierczak K.M."/>
            <person name="Andrzejewski T.M."/>
            <person name="Davidsen T.M."/>
            <person name="Wayne K.J."/>
            <person name="Tettelin H."/>
            <person name="Glass J.I."/>
            <person name="Rusch D."/>
            <person name="Podicherti R."/>
            <person name="Tsui H.-C.T."/>
            <person name="Winkler M.E."/>
        </authorList>
    </citation>
    <scope>NUCLEOTIDE SEQUENCE</scope>
</reference>
<dbReference type="InterPro" id="IPR011249">
    <property type="entry name" value="Metalloenz_LuxS/M16"/>
</dbReference>
<dbReference type="InterPro" id="IPR011765">
    <property type="entry name" value="Pept_M16_N"/>
</dbReference>
<dbReference type="EMBL" id="UINC01002537">
    <property type="protein sequence ID" value="SUZ97742.1"/>
    <property type="molecule type" value="Genomic_DNA"/>
</dbReference>
<dbReference type="InterPro" id="IPR007863">
    <property type="entry name" value="Peptidase_M16_C"/>
</dbReference>